<accession>A0A2K4ZNA9</accession>
<reference evidence="1 2" key="1">
    <citation type="submission" date="2018-01" db="EMBL/GenBank/DDBJ databases">
        <authorList>
            <person name="Gaut B.S."/>
            <person name="Morton B.R."/>
            <person name="Clegg M.T."/>
            <person name="Duvall M.R."/>
        </authorList>
    </citation>
    <scope>NUCLEOTIDE SEQUENCE [LARGE SCALE GENOMIC DNA]</scope>
    <source>
        <strain evidence="1">GP69</strain>
    </source>
</reference>
<dbReference type="EMBL" id="OFSM01000034">
    <property type="protein sequence ID" value="SOY31930.1"/>
    <property type="molecule type" value="Genomic_DNA"/>
</dbReference>
<organism evidence="1 2">
    <name type="scientific">Acetatifactor muris</name>
    <dbReference type="NCBI Taxonomy" id="879566"/>
    <lineage>
        <taxon>Bacteria</taxon>
        <taxon>Bacillati</taxon>
        <taxon>Bacillota</taxon>
        <taxon>Clostridia</taxon>
        <taxon>Lachnospirales</taxon>
        <taxon>Lachnospiraceae</taxon>
        <taxon>Acetatifactor</taxon>
    </lineage>
</organism>
<protein>
    <submittedName>
        <fullName evidence="1">Uncharacterized protein</fullName>
    </submittedName>
</protein>
<proteinExistence type="predicted"/>
<name>A0A2K4ZNA9_9FIRM</name>
<keyword evidence="2" id="KW-1185">Reference proteome</keyword>
<evidence type="ECO:0000313" key="1">
    <source>
        <dbReference type="EMBL" id="SOY31930.1"/>
    </source>
</evidence>
<dbReference type="Proteomes" id="UP000236311">
    <property type="component" value="Unassembled WGS sequence"/>
</dbReference>
<evidence type="ECO:0000313" key="2">
    <source>
        <dbReference type="Proteomes" id="UP000236311"/>
    </source>
</evidence>
<sequence>MLNKCFTLQETIAIIIIAPQKILSSNYYNKKDTCKPDFQKAGEYMPSGADIIKDYITEFSRLQDWMIPIKEVAPDTYLSMYRRYIELKVTLSSLGVSLAELDRIKE</sequence>
<gene>
    <name evidence="1" type="ORF">AMURIS_04679</name>
</gene>
<dbReference type="AlphaFoldDB" id="A0A2K4ZNA9"/>